<gene>
    <name evidence="2" type="ORF">ADM90_14190</name>
    <name evidence="3" type="ORF">ADM90_14205</name>
</gene>
<comment type="caution">
    <text evidence="2">The sequence shown here is derived from an EMBL/GenBank/DDBJ whole genome shotgun (WGS) entry which is preliminary data.</text>
</comment>
<evidence type="ECO:0000313" key="3">
    <source>
        <dbReference type="EMBL" id="KOY81553.1"/>
    </source>
</evidence>
<dbReference type="Proteomes" id="UP000037977">
    <property type="component" value="Unassembled WGS sequence"/>
</dbReference>
<dbReference type="EMBL" id="LGCI01000009">
    <property type="protein sequence ID" value="KOY81551.1"/>
    <property type="molecule type" value="Genomic_DNA"/>
</dbReference>
<accession>A0A0N0CVC1</accession>
<protein>
    <submittedName>
        <fullName evidence="2">Uncharacterized protein</fullName>
    </submittedName>
</protein>
<evidence type="ECO:0000313" key="4">
    <source>
        <dbReference type="Proteomes" id="UP000037977"/>
    </source>
</evidence>
<evidence type="ECO:0000313" key="2">
    <source>
        <dbReference type="EMBL" id="KOY81551.1"/>
    </source>
</evidence>
<organism evidence="2 4">
    <name type="scientific">Lysinibacillus macroides</name>
    <dbReference type="NCBI Taxonomy" id="33935"/>
    <lineage>
        <taxon>Bacteria</taxon>
        <taxon>Bacillati</taxon>
        <taxon>Bacillota</taxon>
        <taxon>Bacilli</taxon>
        <taxon>Bacillales</taxon>
        <taxon>Bacillaceae</taxon>
        <taxon>Lysinibacillus</taxon>
    </lineage>
</organism>
<keyword evidence="4" id="KW-1185">Reference proteome</keyword>
<keyword evidence="1" id="KW-0175">Coiled coil</keyword>
<name>A0A0N0CVC1_9BACI</name>
<reference evidence="2 4" key="1">
    <citation type="submission" date="2015-07" db="EMBL/GenBank/DDBJ databases">
        <title>Genome sequencing project for genomic taxonomy and phylogenomics of Bacillus-like bacteria.</title>
        <authorList>
            <person name="Liu B."/>
            <person name="Wang J."/>
            <person name="Zhu Y."/>
            <person name="Liu G."/>
            <person name="Chen Q."/>
            <person name="Chen Z."/>
            <person name="Che J."/>
            <person name="Ge C."/>
            <person name="Shi H."/>
            <person name="Pan Z."/>
            <person name="Liu X."/>
        </authorList>
    </citation>
    <scope>NUCLEOTIDE SEQUENCE [LARGE SCALE GENOMIC DNA]</scope>
    <source>
        <strain evidence="2 4">DSM 54</strain>
    </source>
</reference>
<dbReference type="PATRIC" id="fig|33935.3.peg.4854"/>
<dbReference type="AlphaFoldDB" id="A0A0N0CVC1"/>
<sequence>MNRHEEHMKIREHFTKVAQAKGTFTNGTDQALVRTVTQSEMKDNQEQKIERLQKENERLREQQNQLMSDYLNDLDVLAEHALFISKLRKELGEIKKLKEFYFNTSVMYYAALEFYADASKYEPQ</sequence>
<proteinExistence type="predicted"/>
<evidence type="ECO:0000256" key="1">
    <source>
        <dbReference type="SAM" id="Coils"/>
    </source>
</evidence>
<dbReference type="EMBL" id="LGCI01000009">
    <property type="protein sequence ID" value="KOY81553.1"/>
    <property type="molecule type" value="Genomic_DNA"/>
</dbReference>
<feature type="coiled-coil region" evidence="1">
    <location>
        <begin position="35"/>
        <end position="69"/>
    </location>
</feature>